<evidence type="ECO:0000256" key="1">
    <source>
        <dbReference type="SAM" id="MobiDB-lite"/>
    </source>
</evidence>
<comment type="caution">
    <text evidence="2">The sequence shown here is derived from an EMBL/GenBank/DDBJ whole genome shotgun (WGS) entry which is preliminary data.</text>
</comment>
<dbReference type="EMBL" id="JACHJG010000012">
    <property type="protein sequence ID" value="MBB4889267.1"/>
    <property type="molecule type" value="Genomic_DNA"/>
</dbReference>
<dbReference type="Proteomes" id="UP000556436">
    <property type="component" value="Unassembled WGS sequence"/>
</dbReference>
<organism evidence="2 3">
    <name type="scientific">Streptomyces netropsis</name>
    <name type="common">Streptoverticillium netropsis</name>
    <dbReference type="NCBI Taxonomy" id="55404"/>
    <lineage>
        <taxon>Bacteria</taxon>
        <taxon>Bacillati</taxon>
        <taxon>Actinomycetota</taxon>
        <taxon>Actinomycetes</taxon>
        <taxon>Kitasatosporales</taxon>
        <taxon>Streptomycetaceae</taxon>
        <taxon>Streptomyces</taxon>
    </lineage>
</organism>
<reference evidence="2 3" key="1">
    <citation type="submission" date="2020-08" db="EMBL/GenBank/DDBJ databases">
        <title>Genomic Encyclopedia of Type Strains, Phase III (KMG-III): the genomes of soil and plant-associated and newly described type strains.</title>
        <authorList>
            <person name="Whitman W."/>
        </authorList>
    </citation>
    <scope>NUCLEOTIDE SEQUENCE [LARGE SCALE GENOMIC DNA]</scope>
    <source>
        <strain evidence="2 3">CECT 3265</strain>
    </source>
</reference>
<accession>A0A7W7LG33</accession>
<evidence type="ECO:0000313" key="2">
    <source>
        <dbReference type="EMBL" id="MBB4889267.1"/>
    </source>
</evidence>
<dbReference type="AlphaFoldDB" id="A0A7W7LG33"/>
<evidence type="ECO:0000313" key="3">
    <source>
        <dbReference type="Proteomes" id="UP000556436"/>
    </source>
</evidence>
<proteinExistence type="predicted"/>
<dbReference type="RefSeq" id="WP_229822868.1">
    <property type="nucleotide sequence ID" value="NZ_BMRW01000018.1"/>
</dbReference>
<gene>
    <name evidence="2" type="ORF">FHS38_005342</name>
</gene>
<name>A0A7W7LG33_STRNE</name>
<keyword evidence="3" id="KW-1185">Reference proteome</keyword>
<protein>
    <submittedName>
        <fullName evidence="2">Uncharacterized protein</fullName>
    </submittedName>
</protein>
<feature type="region of interest" description="Disordered" evidence="1">
    <location>
        <begin position="301"/>
        <end position="332"/>
    </location>
</feature>
<sequence>MRRTNLTGSDGTWAALLLDVRERPRPALRVLTAENRLMLAQGTDPLLLGIVDPGRAGVQFLRTTRYRPLVPPLRAHTARAHAGSVQRWAHRFAEVLATTPDGPLHDGRWVLSRDVLLCRWNHGRRPLAEYWRSMLIEGEPGGYIDWYDHAGSWEILPLRVMPDADDSRVKAYRKQAREGILPPVLLWWVSGLDSHVVLDGHARLTAAIAESVEPAVLELQRATPEDEVVTGTRQAVAAYEAELARFAELRAVRGPGVPDGAGTAGPVLARRLLALRAEHRPTWAWPLPGGIEQWHRVAREHDVPGPRGDLTVPSTAAEPDRGGAGQPSTSTS</sequence>